<organism evidence="2 3">
    <name type="scientific">Staurois parvus</name>
    <dbReference type="NCBI Taxonomy" id="386267"/>
    <lineage>
        <taxon>Eukaryota</taxon>
        <taxon>Metazoa</taxon>
        <taxon>Chordata</taxon>
        <taxon>Craniata</taxon>
        <taxon>Vertebrata</taxon>
        <taxon>Euteleostomi</taxon>
        <taxon>Amphibia</taxon>
        <taxon>Batrachia</taxon>
        <taxon>Anura</taxon>
        <taxon>Neobatrachia</taxon>
        <taxon>Ranoidea</taxon>
        <taxon>Ranidae</taxon>
        <taxon>Staurois</taxon>
    </lineage>
</organism>
<reference evidence="2" key="1">
    <citation type="submission" date="2023-05" db="EMBL/GenBank/DDBJ databases">
        <authorList>
            <person name="Stuckert A."/>
        </authorList>
    </citation>
    <scope>NUCLEOTIDE SEQUENCE</scope>
</reference>
<evidence type="ECO:0000313" key="3">
    <source>
        <dbReference type="Proteomes" id="UP001162483"/>
    </source>
</evidence>
<proteinExistence type="predicted"/>
<gene>
    <name evidence="2" type="ORF">SPARVUS_LOCUS1921358</name>
</gene>
<comment type="caution">
    <text evidence="2">The sequence shown here is derived from an EMBL/GenBank/DDBJ whole genome shotgun (WGS) entry which is preliminary data.</text>
</comment>
<evidence type="ECO:0000256" key="1">
    <source>
        <dbReference type="SAM" id="MobiDB-lite"/>
    </source>
</evidence>
<dbReference type="Proteomes" id="UP001162483">
    <property type="component" value="Unassembled WGS sequence"/>
</dbReference>
<feature type="region of interest" description="Disordered" evidence="1">
    <location>
        <begin position="1"/>
        <end position="29"/>
    </location>
</feature>
<sequence>MSPAVYESRQEPEEEQEQQDNSSEGEVFSISIDETDIAKDLKEINTLNCKNRIKTMGSKQLELQHSWGRLGAYKFLQICDLIPVPSTIRKPNLRAELNDPYDLSF</sequence>
<dbReference type="EMBL" id="CATNWA010001901">
    <property type="protein sequence ID" value="CAI9541431.1"/>
    <property type="molecule type" value="Genomic_DNA"/>
</dbReference>
<evidence type="ECO:0000313" key="2">
    <source>
        <dbReference type="EMBL" id="CAI9541431.1"/>
    </source>
</evidence>
<protein>
    <submittedName>
        <fullName evidence="2">Uncharacterized protein</fullName>
    </submittedName>
</protein>
<accession>A0ABN9B405</accession>
<name>A0ABN9B405_9NEOB</name>
<keyword evidence="3" id="KW-1185">Reference proteome</keyword>